<feature type="domain" description="Signal transduction histidine kinase subgroup 3 dimerisation and phosphoacceptor" evidence="12">
    <location>
        <begin position="83"/>
        <end position="150"/>
    </location>
</feature>
<dbReference type="Gene3D" id="1.20.5.1930">
    <property type="match status" value="1"/>
</dbReference>
<keyword evidence="10" id="KW-0472">Membrane</keyword>
<keyword evidence="3" id="KW-0597">Phosphoprotein</keyword>
<dbReference type="InterPro" id="IPR036890">
    <property type="entry name" value="HATPase_C_sf"/>
</dbReference>
<keyword evidence="5" id="KW-0547">Nucleotide-binding</keyword>
<evidence type="ECO:0000256" key="6">
    <source>
        <dbReference type="ARBA" id="ARBA00022777"/>
    </source>
</evidence>
<evidence type="ECO:0000256" key="10">
    <source>
        <dbReference type="SAM" id="Phobius"/>
    </source>
</evidence>
<evidence type="ECO:0000256" key="4">
    <source>
        <dbReference type="ARBA" id="ARBA00022679"/>
    </source>
</evidence>
<dbReference type="GO" id="GO:0000155">
    <property type="term" value="F:phosphorelay sensor kinase activity"/>
    <property type="evidence" value="ECO:0007669"/>
    <property type="project" value="InterPro"/>
</dbReference>
<dbReference type="CDD" id="cd16917">
    <property type="entry name" value="HATPase_UhpB-NarQ-NarX-like"/>
    <property type="match status" value="1"/>
</dbReference>
<dbReference type="RefSeq" id="WP_244803042.1">
    <property type="nucleotide sequence ID" value="NZ_JALIEA010000006.1"/>
</dbReference>
<keyword evidence="8" id="KW-0902">Two-component regulatory system</keyword>
<dbReference type="Pfam" id="PF07730">
    <property type="entry name" value="HisKA_3"/>
    <property type="match status" value="1"/>
</dbReference>
<dbReference type="EMBL" id="JALIEA010000006">
    <property type="protein sequence ID" value="MCJ7857296.1"/>
    <property type="molecule type" value="Genomic_DNA"/>
</dbReference>
<dbReference type="GO" id="GO:0016020">
    <property type="term" value="C:membrane"/>
    <property type="evidence" value="ECO:0007669"/>
    <property type="project" value="InterPro"/>
</dbReference>
<keyword evidence="4" id="KW-0808">Transferase</keyword>
<dbReference type="GO" id="GO:0005524">
    <property type="term" value="F:ATP binding"/>
    <property type="evidence" value="ECO:0007669"/>
    <property type="project" value="UniProtKB-KW"/>
</dbReference>
<proteinExistence type="predicted"/>
<evidence type="ECO:0000259" key="11">
    <source>
        <dbReference type="Pfam" id="PF02518"/>
    </source>
</evidence>
<dbReference type="InterPro" id="IPR003594">
    <property type="entry name" value="HATPase_dom"/>
</dbReference>
<evidence type="ECO:0000256" key="7">
    <source>
        <dbReference type="ARBA" id="ARBA00022840"/>
    </source>
</evidence>
<keyword evidence="10" id="KW-0812">Transmembrane</keyword>
<reference evidence="13" key="1">
    <citation type="submission" date="2022-04" db="EMBL/GenBank/DDBJ databases">
        <title>Corynebacterium kalidii LD5P10.</title>
        <authorList>
            <person name="Sun J.Q."/>
        </authorList>
    </citation>
    <scope>NUCLEOTIDE SEQUENCE</scope>
    <source>
        <strain evidence="13">LD5P10</strain>
    </source>
</reference>
<evidence type="ECO:0000259" key="12">
    <source>
        <dbReference type="Pfam" id="PF07730"/>
    </source>
</evidence>
<dbReference type="Proteomes" id="UP001139207">
    <property type="component" value="Unassembled WGS sequence"/>
</dbReference>
<evidence type="ECO:0000256" key="8">
    <source>
        <dbReference type="ARBA" id="ARBA00023012"/>
    </source>
</evidence>
<keyword evidence="14" id="KW-1185">Reference proteome</keyword>
<evidence type="ECO:0000256" key="9">
    <source>
        <dbReference type="SAM" id="Coils"/>
    </source>
</evidence>
<keyword evidence="9" id="KW-0175">Coiled coil</keyword>
<sequence length="296" mass="30703">MHDDRPTWRSRTWLAATVAIALVLCGLLAMGVDSPAAAWTAVLAAVGTSLALAAGAALKARSERRRYEAELETWAAEKATQTERLRIAGELHDLVSHGLGLITVRAAAASGATGPQGDAERRAALADIEAVGRETTTELRRMLTVLRSPDAAHDAPDAPLRPAETLGDLPAIVDAAVGAGVPAELRLGELGHVSPGVQVAVCASVREALANVLRHAGQTPATVDVRRDGSDGGDSGDVVVTVTDAGPAPDHRPQPGAGHGLSALRRRAEGLGGSLTTLRQADGFRLRLRFPDGDLR</sequence>
<feature type="transmembrane region" description="Helical" evidence="10">
    <location>
        <begin position="36"/>
        <end position="58"/>
    </location>
</feature>
<organism evidence="13 14">
    <name type="scientific">Corynebacterium kalidii</name>
    <dbReference type="NCBI Taxonomy" id="2931982"/>
    <lineage>
        <taxon>Bacteria</taxon>
        <taxon>Bacillati</taxon>
        <taxon>Actinomycetota</taxon>
        <taxon>Actinomycetes</taxon>
        <taxon>Mycobacteriales</taxon>
        <taxon>Corynebacteriaceae</taxon>
        <taxon>Corynebacterium</taxon>
    </lineage>
</organism>
<comment type="caution">
    <text evidence="13">The sequence shown here is derived from an EMBL/GenBank/DDBJ whole genome shotgun (WGS) entry which is preliminary data.</text>
</comment>
<evidence type="ECO:0000256" key="2">
    <source>
        <dbReference type="ARBA" id="ARBA00012438"/>
    </source>
</evidence>
<keyword evidence="6 13" id="KW-0418">Kinase</keyword>
<protein>
    <recommendedName>
        <fullName evidence="2">histidine kinase</fullName>
        <ecNumber evidence="2">2.7.13.3</ecNumber>
    </recommendedName>
</protein>
<gene>
    <name evidence="13" type="ORF">MUN33_00975</name>
</gene>
<dbReference type="InterPro" id="IPR011712">
    <property type="entry name" value="Sig_transdc_His_kin_sub3_dim/P"/>
</dbReference>
<dbReference type="PANTHER" id="PTHR24421">
    <property type="entry name" value="NITRATE/NITRITE SENSOR PROTEIN NARX-RELATED"/>
    <property type="match status" value="1"/>
</dbReference>
<evidence type="ECO:0000256" key="5">
    <source>
        <dbReference type="ARBA" id="ARBA00022741"/>
    </source>
</evidence>
<dbReference type="Gene3D" id="3.30.565.10">
    <property type="entry name" value="Histidine kinase-like ATPase, C-terminal domain"/>
    <property type="match status" value="1"/>
</dbReference>
<evidence type="ECO:0000313" key="13">
    <source>
        <dbReference type="EMBL" id="MCJ7857296.1"/>
    </source>
</evidence>
<dbReference type="Pfam" id="PF02518">
    <property type="entry name" value="HATPase_c"/>
    <property type="match status" value="1"/>
</dbReference>
<dbReference type="GO" id="GO:0046983">
    <property type="term" value="F:protein dimerization activity"/>
    <property type="evidence" value="ECO:0007669"/>
    <property type="project" value="InterPro"/>
</dbReference>
<accession>A0A9X1WLR2</accession>
<name>A0A9X1WLR2_9CORY</name>
<comment type="catalytic activity">
    <reaction evidence="1">
        <text>ATP + protein L-histidine = ADP + protein N-phospho-L-histidine.</text>
        <dbReference type="EC" id="2.7.13.3"/>
    </reaction>
</comment>
<keyword evidence="10" id="KW-1133">Transmembrane helix</keyword>
<keyword evidence="7" id="KW-0067">ATP-binding</keyword>
<dbReference type="EC" id="2.7.13.3" evidence="2"/>
<dbReference type="PANTHER" id="PTHR24421:SF10">
    <property type="entry name" value="NITRATE_NITRITE SENSOR PROTEIN NARQ"/>
    <property type="match status" value="1"/>
</dbReference>
<feature type="transmembrane region" description="Helical" evidence="10">
    <location>
        <begin position="12"/>
        <end position="30"/>
    </location>
</feature>
<evidence type="ECO:0000256" key="3">
    <source>
        <dbReference type="ARBA" id="ARBA00022553"/>
    </source>
</evidence>
<dbReference type="AlphaFoldDB" id="A0A9X1WLR2"/>
<dbReference type="InterPro" id="IPR050482">
    <property type="entry name" value="Sensor_HK_TwoCompSys"/>
</dbReference>
<feature type="coiled-coil region" evidence="9">
    <location>
        <begin position="57"/>
        <end position="84"/>
    </location>
</feature>
<evidence type="ECO:0000256" key="1">
    <source>
        <dbReference type="ARBA" id="ARBA00000085"/>
    </source>
</evidence>
<evidence type="ECO:0000313" key="14">
    <source>
        <dbReference type="Proteomes" id="UP001139207"/>
    </source>
</evidence>
<feature type="domain" description="Histidine kinase/HSP90-like ATPase" evidence="11">
    <location>
        <begin position="204"/>
        <end position="292"/>
    </location>
</feature>
<dbReference type="SUPFAM" id="SSF55874">
    <property type="entry name" value="ATPase domain of HSP90 chaperone/DNA topoisomerase II/histidine kinase"/>
    <property type="match status" value="1"/>
</dbReference>